<evidence type="ECO:0000256" key="1">
    <source>
        <dbReference type="ARBA" id="ARBA00022649"/>
    </source>
</evidence>
<evidence type="ECO:0000313" key="2">
    <source>
        <dbReference type="EMBL" id="MFD0765230.1"/>
    </source>
</evidence>
<dbReference type="Gene3D" id="3.30.2310.20">
    <property type="entry name" value="RelE-like"/>
    <property type="match status" value="1"/>
</dbReference>
<gene>
    <name evidence="2" type="ORF">ACFQZI_10240</name>
</gene>
<organism evidence="2 3">
    <name type="scientific">Mucilaginibacter lutimaris</name>
    <dbReference type="NCBI Taxonomy" id="931629"/>
    <lineage>
        <taxon>Bacteria</taxon>
        <taxon>Pseudomonadati</taxon>
        <taxon>Bacteroidota</taxon>
        <taxon>Sphingobacteriia</taxon>
        <taxon>Sphingobacteriales</taxon>
        <taxon>Sphingobacteriaceae</taxon>
        <taxon>Mucilaginibacter</taxon>
    </lineage>
</organism>
<evidence type="ECO:0000313" key="3">
    <source>
        <dbReference type="Proteomes" id="UP001597073"/>
    </source>
</evidence>
<reference evidence="3" key="1">
    <citation type="journal article" date="2019" name="Int. J. Syst. Evol. Microbiol.">
        <title>The Global Catalogue of Microorganisms (GCM) 10K type strain sequencing project: providing services to taxonomists for standard genome sequencing and annotation.</title>
        <authorList>
            <consortium name="The Broad Institute Genomics Platform"/>
            <consortium name="The Broad Institute Genome Sequencing Center for Infectious Disease"/>
            <person name="Wu L."/>
            <person name="Ma J."/>
        </authorList>
    </citation>
    <scope>NUCLEOTIDE SEQUENCE [LARGE SCALE GENOMIC DNA]</scope>
    <source>
        <strain evidence="3">CCUG 60742</strain>
    </source>
</reference>
<dbReference type="InterPro" id="IPR007712">
    <property type="entry name" value="RelE/ParE_toxin"/>
</dbReference>
<dbReference type="Pfam" id="PF05016">
    <property type="entry name" value="ParE_toxin"/>
    <property type="match status" value="1"/>
</dbReference>
<dbReference type="InterPro" id="IPR035093">
    <property type="entry name" value="RelE/ParE_toxin_dom_sf"/>
</dbReference>
<comment type="caution">
    <text evidence="2">The sequence shown here is derived from an EMBL/GenBank/DDBJ whole genome shotgun (WGS) entry which is preliminary data.</text>
</comment>
<accession>A0ABW2ZGA7</accession>
<keyword evidence="1" id="KW-1277">Toxin-antitoxin system</keyword>
<dbReference type="Proteomes" id="UP001597073">
    <property type="component" value="Unassembled WGS sequence"/>
</dbReference>
<name>A0ABW2ZGA7_9SPHI</name>
<proteinExistence type="predicted"/>
<dbReference type="EMBL" id="JBHTIA010000005">
    <property type="protein sequence ID" value="MFD0765230.1"/>
    <property type="molecule type" value="Genomic_DNA"/>
</dbReference>
<sequence>MPTGLKIVLSKRADKDFDNIINYIKEEFGSQPAIKFKNLIINFLSLLQSFPEIGSHEVTEKQIRAFVAHKRLKIFYRIDKDRVIILRLFDTRQHPDKHIV</sequence>
<dbReference type="RefSeq" id="WP_377142099.1">
    <property type="nucleotide sequence ID" value="NZ_JBHTIA010000005.1"/>
</dbReference>
<protein>
    <submittedName>
        <fullName evidence="2">Type II toxin-antitoxin system RelE/ParE family toxin</fullName>
    </submittedName>
</protein>
<keyword evidence="3" id="KW-1185">Reference proteome</keyword>